<dbReference type="AlphaFoldDB" id="A0A8T0E4B4"/>
<dbReference type="EMBL" id="JABXBU010002230">
    <property type="protein sequence ID" value="KAF8766623.1"/>
    <property type="molecule type" value="Genomic_DNA"/>
</dbReference>
<comment type="caution">
    <text evidence="1">The sequence shown here is derived from an EMBL/GenBank/DDBJ whole genome shotgun (WGS) entry which is preliminary data.</text>
</comment>
<reference evidence="1" key="2">
    <citation type="submission" date="2020-06" db="EMBL/GenBank/DDBJ databases">
        <authorList>
            <person name="Sheffer M."/>
        </authorList>
    </citation>
    <scope>NUCLEOTIDE SEQUENCE</scope>
</reference>
<protein>
    <submittedName>
        <fullName evidence="1">Uncharacterized protein</fullName>
    </submittedName>
</protein>
<reference evidence="1" key="1">
    <citation type="journal article" date="2020" name="bioRxiv">
        <title>Chromosome-level reference genome of the European wasp spider Argiope bruennichi: a resource for studies on range expansion and evolutionary adaptation.</title>
        <authorList>
            <person name="Sheffer M.M."/>
            <person name="Hoppe A."/>
            <person name="Krehenwinkel H."/>
            <person name="Uhl G."/>
            <person name="Kuss A.W."/>
            <person name="Jensen L."/>
            <person name="Jensen C."/>
            <person name="Gillespie R.G."/>
            <person name="Hoff K.J."/>
            <person name="Prost S."/>
        </authorList>
    </citation>
    <scope>NUCLEOTIDE SEQUENCE</scope>
</reference>
<evidence type="ECO:0000313" key="1">
    <source>
        <dbReference type="EMBL" id="KAF8766623.1"/>
    </source>
</evidence>
<evidence type="ECO:0000313" key="2">
    <source>
        <dbReference type="Proteomes" id="UP000807504"/>
    </source>
</evidence>
<accession>A0A8T0E4B4</accession>
<sequence>MSRLCQIGTEDSFDYSTNNLTPGELPSTVQLIRGISRAIATRRKCIKVKPNGLVYDVRKTDPKDVSPDDQLKYTGSVTLPELLDALEAHPNLIPLKSIYNVTIQSIMNSVERQRVQKSQENGEKEDS</sequence>
<dbReference type="Proteomes" id="UP000807504">
    <property type="component" value="Unassembled WGS sequence"/>
</dbReference>
<gene>
    <name evidence="1" type="ORF">HNY73_019669</name>
</gene>
<organism evidence="1 2">
    <name type="scientific">Argiope bruennichi</name>
    <name type="common">Wasp spider</name>
    <name type="synonym">Aranea bruennichi</name>
    <dbReference type="NCBI Taxonomy" id="94029"/>
    <lineage>
        <taxon>Eukaryota</taxon>
        <taxon>Metazoa</taxon>
        <taxon>Ecdysozoa</taxon>
        <taxon>Arthropoda</taxon>
        <taxon>Chelicerata</taxon>
        <taxon>Arachnida</taxon>
        <taxon>Araneae</taxon>
        <taxon>Araneomorphae</taxon>
        <taxon>Entelegynae</taxon>
        <taxon>Araneoidea</taxon>
        <taxon>Araneidae</taxon>
        <taxon>Argiope</taxon>
    </lineage>
</organism>
<keyword evidence="2" id="KW-1185">Reference proteome</keyword>
<name>A0A8T0E4B4_ARGBR</name>
<proteinExistence type="predicted"/>